<keyword evidence="5 7" id="KW-0949">S-adenosyl-L-methionine</keyword>
<keyword evidence="6 7" id="KW-0819">tRNA processing</keyword>
<dbReference type="CDD" id="cd02440">
    <property type="entry name" value="AdoMet_MTases"/>
    <property type="match status" value="1"/>
</dbReference>
<feature type="binding site" evidence="7">
    <location>
        <position position="124"/>
    </location>
    <ligand>
        <name>substrate</name>
    </ligand>
</feature>
<dbReference type="EMBL" id="JAWJZB010000001">
    <property type="protein sequence ID" value="MDV5087407.1"/>
    <property type="molecule type" value="Genomic_DNA"/>
</dbReference>
<dbReference type="SUPFAM" id="SSF53335">
    <property type="entry name" value="S-adenosyl-L-methionine-dependent methyltransferases"/>
    <property type="match status" value="1"/>
</dbReference>
<evidence type="ECO:0000256" key="7">
    <source>
        <dbReference type="HAMAP-Rule" id="MF_01057"/>
    </source>
</evidence>
<comment type="similarity">
    <text evidence="7">Belongs to the class I-like SAM-binding methyltransferase superfamily. TrmB family.</text>
</comment>
<name>A0ABU3Z6R0_9FIRM</name>
<feature type="binding site" evidence="7">
    <location>
        <position position="156"/>
    </location>
    <ligand>
        <name>substrate</name>
    </ligand>
</feature>
<feature type="binding site" evidence="7">
    <location>
        <position position="98"/>
    </location>
    <ligand>
        <name>S-adenosyl-L-methionine</name>
        <dbReference type="ChEBI" id="CHEBI:59789"/>
    </ligand>
</feature>
<dbReference type="GO" id="GO:0008176">
    <property type="term" value="F:tRNA (guanine(46)-N7)-methyltransferase activity"/>
    <property type="evidence" value="ECO:0007669"/>
    <property type="project" value="UniProtKB-EC"/>
</dbReference>
<keyword evidence="3 7" id="KW-0489">Methyltransferase</keyword>
<dbReference type="NCBIfam" id="TIGR00091">
    <property type="entry name" value="tRNA (guanosine(46)-N7)-methyltransferase TrmB"/>
    <property type="match status" value="1"/>
</dbReference>
<dbReference type="InterPro" id="IPR055361">
    <property type="entry name" value="tRNA_methyltr_TrmB_bact"/>
</dbReference>
<dbReference type="PROSITE" id="PS51625">
    <property type="entry name" value="SAM_MT_TRMB"/>
    <property type="match status" value="1"/>
</dbReference>
<reference evidence="8 9" key="1">
    <citation type="submission" date="2023-10" db="EMBL/GenBank/DDBJ databases">
        <title>Veillonella sp. nov., isolated from a pig farm feces dump.</title>
        <authorList>
            <person name="Chang Y.-H."/>
        </authorList>
    </citation>
    <scope>NUCLEOTIDE SEQUENCE [LARGE SCALE GENOMIC DNA]</scope>
    <source>
        <strain evidence="8 9">YH-vei2233</strain>
    </source>
</reference>
<dbReference type="PANTHER" id="PTHR23417:SF14">
    <property type="entry name" value="PENTACOTRIPEPTIDE-REPEAT REGION OF PRORP DOMAIN-CONTAINING PROTEIN"/>
    <property type="match status" value="1"/>
</dbReference>
<dbReference type="RefSeq" id="WP_317329258.1">
    <property type="nucleotide sequence ID" value="NZ_JAWJZA010000010.1"/>
</dbReference>
<evidence type="ECO:0000256" key="1">
    <source>
        <dbReference type="ARBA" id="ARBA00000142"/>
    </source>
</evidence>
<comment type="catalytic activity">
    <reaction evidence="1 7">
        <text>guanosine(46) in tRNA + S-adenosyl-L-methionine = N(7)-methylguanosine(46) in tRNA + S-adenosyl-L-homocysteine</text>
        <dbReference type="Rhea" id="RHEA:42708"/>
        <dbReference type="Rhea" id="RHEA-COMP:10188"/>
        <dbReference type="Rhea" id="RHEA-COMP:10189"/>
        <dbReference type="ChEBI" id="CHEBI:57856"/>
        <dbReference type="ChEBI" id="CHEBI:59789"/>
        <dbReference type="ChEBI" id="CHEBI:74269"/>
        <dbReference type="ChEBI" id="CHEBI:74480"/>
        <dbReference type="EC" id="2.1.1.33"/>
    </reaction>
</comment>
<protein>
    <recommendedName>
        <fullName evidence="7">tRNA (guanine-N(7)-)-methyltransferase</fullName>
        <ecNumber evidence="7">2.1.1.33</ecNumber>
    </recommendedName>
    <alternativeName>
        <fullName evidence="7">tRNA (guanine(46)-N(7))-methyltransferase</fullName>
    </alternativeName>
    <alternativeName>
        <fullName evidence="7">tRNA(m7G46)-methyltransferase</fullName>
    </alternativeName>
</protein>
<accession>A0ABU3Z6R0</accession>
<evidence type="ECO:0000256" key="4">
    <source>
        <dbReference type="ARBA" id="ARBA00022679"/>
    </source>
</evidence>
<comment type="caution">
    <text evidence="7">Lacks conserved residue(s) required for the propagation of feature annotation.</text>
</comment>
<dbReference type="EC" id="2.1.1.33" evidence="7"/>
<dbReference type="NCBIfam" id="NF001080">
    <property type="entry name" value="PRK00121.2-2"/>
    <property type="match status" value="1"/>
</dbReference>
<keyword evidence="9" id="KW-1185">Reference proteome</keyword>
<sequence length="217" mass="25436">MRLRRKPWIDEAIHEYDSHIILENHGEHKGKWRELFEDPTKPLYMELGTGKGRFIAGMAEEHPEANFVGFEVQMGVIYYAAQKLYERNLSNAKVALFDIAGIEDIVESGEVDHFYINFCDPWPKAKHAKRRLTYHTFLDRYARLLKEDGEIHFKTDNEGLFMFSLEEFQNCGWTLKNVTYDLHSTDLPNVKTEYEEKFSAKGQPIFRLEAIKPKTEA</sequence>
<evidence type="ECO:0000313" key="9">
    <source>
        <dbReference type="Proteomes" id="UP001272515"/>
    </source>
</evidence>
<feature type="binding site" evidence="7">
    <location>
        <position position="46"/>
    </location>
    <ligand>
        <name>S-adenosyl-L-methionine</name>
        <dbReference type="ChEBI" id="CHEBI:59789"/>
    </ligand>
</feature>
<evidence type="ECO:0000256" key="2">
    <source>
        <dbReference type="ARBA" id="ARBA00003015"/>
    </source>
</evidence>
<feature type="binding site" evidence="7">
    <location>
        <begin position="192"/>
        <end position="195"/>
    </location>
    <ligand>
        <name>substrate</name>
    </ligand>
</feature>
<evidence type="ECO:0000256" key="6">
    <source>
        <dbReference type="ARBA" id="ARBA00022694"/>
    </source>
</evidence>
<dbReference type="Proteomes" id="UP001272515">
    <property type="component" value="Unassembled WGS sequence"/>
</dbReference>
<proteinExistence type="inferred from homology"/>
<comment type="caution">
    <text evidence="8">The sequence shown here is derived from an EMBL/GenBank/DDBJ whole genome shotgun (WGS) entry which is preliminary data.</text>
</comment>
<feature type="binding site" evidence="7">
    <location>
        <position position="71"/>
    </location>
    <ligand>
        <name>S-adenosyl-L-methionine</name>
        <dbReference type="ChEBI" id="CHEBI:59789"/>
    </ligand>
</feature>
<evidence type="ECO:0000256" key="5">
    <source>
        <dbReference type="ARBA" id="ARBA00022691"/>
    </source>
</evidence>
<dbReference type="PANTHER" id="PTHR23417">
    <property type="entry name" value="3-DEOXY-D-MANNO-OCTULOSONIC-ACID TRANSFERASE/TRNA GUANINE-N 7 - -METHYLTRANSFERASE"/>
    <property type="match status" value="1"/>
</dbReference>
<evidence type="ECO:0000256" key="3">
    <source>
        <dbReference type="ARBA" id="ARBA00022603"/>
    </source>
</evidence>
<comment type="function">
    <text evidence="2 7">Catalyzes the formation of N(7)-methylguanine at position 46 (m7G46) in tRNA.</text>
</comment>
<dbReference type="InterPro" id="IPR029063">
    <property type="entry name" value="SAM-dependent_MTases_sf"/>
</dbReference>
<organism evidence="8 9">
    <name type="scientific">Veillonella absiana</name>
    <dbReference type="NCBI Taxonomy" id="3079305"/>
    <lineage>
        <taxon>Bacteria</taxon>
        <taxon>Bacillati</taxon>
        <taxon>Bacillota</taxon>
        <taxon>Negativicutes</taxon>
        <taxon>Veillonellales</taxon>
        <taxon>Veillonellaceae</taxon>
        <taxon>Veillonella</taxon>
    </lineage>
</organism>
<dbReference type="HAMAP" id="MF_01057">
    <property type="entry name" value="tRNA_methyltr_TrmB"/>
    <property type="match status" value="1"/>
</dbReference>
<keyword evidence="4 7" id="KW-0808">Transferase</keyword>
<feature type="binding site" evidence="7">
    <location>
        <position position="120"/>
    </location>
    <ligand>
        <name>S-adenosyl-L-methionine</name>
        <dbReference type="ChEBI" id="CHEBI:59789"/>
    </ligand>
</feature>
<comment type="pathway">
    <text evidence="7">tRNA modification; N(7)-methylguanine-tRNA biosynthesis.</text>
</comment>
<dbReference type="Pfam" id="PF02390">
    <property type="entry name" value="Methyltransf_4"/>
    <property type="match status" value="1"/>
</dbReference>
<evidence type="ECO:0000313" key="8">
    <source>
        <dbReference type="EMBL" id="MDV5087407.1"/>
    </source>
</evidence>
<dbReference type="Gene3D" id="3.40.50.150">
    <property type="entry name" value="Vaccinia Virus protein VP39"/>
    <property type="match status" value="1"/>
</dbReference>
<gene>
    <name evidence="7 8" type="primary">trmB</name>
    <name evidence="8" type="ORF">RVY80_00875</name>
</gene>
<dbReference type="InterPro" id="IPR003358">
    <property type="entry name" value="tRNA_(Gua-N-7)_MeTrfase_Trmb"/>
</dbReference>